<comment type="similarity">
    <text evidence="2">Belongs to the bacterial solute-binding protein 8 family.</text>
</comment>
<protein>
    <submittedName>
        <fullName evidence="7">Iron-siderophore ABC transporter substrate-binding protein</fullName>
    </submittedName>
</protein>
<evidence type="ECO:0000256" key="2">
    <source>
        <dbReference type="ARBA" id="ARBA00008814"/>
    </source>
</evidence>
<keyword evidence="8" id="KW-1185">Reference proteome</keyword>
<dbReference type="AlphaFoldDB" id="A0A5C4SZ64"/>
<dbReference type="CDD" id="cd01146">
    <property type="entry name" value="FhuD"/>
    <property type="match status" value="1"/>
</dbReference>
<dbReference type="EMBL" id="VDCQ01000073">
    <property type="protein sequence ID" value="TNJ61575.1"/>
    <property type="molecule type" value="Genomic_DNA"/>
</dbReference>
<evidence type="ECO:0000256" key="1">
    <source>
        <dbReference type="ARBA" id="ARBA00004196"/>
    </source>
</evidence>
<comment type="subcellular location">
    <subcellularLocation>
        <location evidence="1">Cell envelope</location>
    </subcellularLocation>
</comment>
<evidence type="ECO:0000313" key="7">
    <source>
        <dbReference type="EMBL" id="TNJ61575.1"/>
    </source>
</evidence>
<dbReference type="GO" id="GO:0030288">
    <property type="term" value="C:outer membrane-bounded periplasmic space"/>
    <property type="evidence" value="ECO:0007669"/>
    <property type="project" value="TreeGrafter"/>
</dbReference>
<evidence type="ECO:0000313" key="8">
    <source>
        <dbReference type="Proteomes" id="UP000307943"/>
    </source>
</evidence>
<dbReference type="GO" id="GO:1901678">
    <property type="term" value="P:iron coordination entity transport"/>
    <property type="evidence" value="ECO:0007669"/>
    <property type="project" value="UniProtKB-ARBA"/>
</dbReference>
<feature type="domain" description="Fe/B12 periplasmic-binding" evidence="6">
    <location>
        <begin position="107"/>
        <end position="370"/>
    </location>
</feature>
<dbReference type="OrthoDB" id="9793175at2"/>
<organism evidence="7 8">
    <name type="scientific">Paenibacillus hemerocallicola</name>
    <dbReference type="NCBI Taxonomy" id="1172614"/>
    <lineage>
        <taxon>Bacteria</taxon>
        <taxon>Bacillati</taxon>
        <taxon>Bacillota</taxon>
        <taxon>Bacilli</taxon>
        <taxon>Bacillales</taxon>
        <taxon>Paenibacillaceae</taxon>
        <taxon>Paenibacillus</taxon>
    </lineage>
</organism>
<dbReference type="Gene3D" id="3.40.50.1980">
    <property type="entry name" value="Nitrogenase molybdenum iron protein domain"/>
    <property type="match status" value="2"/>
</dbReference>
<gene>
    <name evidence="7" type="ORF">FE784_34100</name>
</gene>
<accession>A0A5C4SZ64</accession>
<dbReference type="Pfam" id="PF01497">
    <property type="entry name" value="Peripla_BP_2"/>
    <property type="match status" value="1"/>
</dbReference>
<comment type="caution">
    <text evidence="7">The sequence shown here is derived from an EMBL/GenBank/DDBJ whole genome shotgun (WGS) entry which is preliminary data.</text>
</comment>
<dbReference type="PANTHER" id="PTHR30532:SF21">
    <property type="entry name" value="SIDEROPHORE-BINDING LIPOPROTEIN YFIY-RELATED"/>
    <property type="match status" value="1"/>
</dbReference>
<keyword evidence="3" id="KW-0813">Transport</keyword>
<evidence type="ECO:0000259" key="6">
    <source>
        <dbReference type="PROSITE" id="PS50983"/>
    </source>
</evidence>
<name>A0A5C4SZ64_9BACL</name>
<sequence length="370" mass="40127">MLYVQVWLLVLIIDKDSQYQSKGTTTMKHISILLLFALTLLIMAGCGSAGPAGGSGASGAATVSKETGGSKESSSPNKDSSGSKGAQAERTIKHAMGTATLKKTPERVVYLFQSMNDVGVALGVKPVGAVESTDQKPWFKYLGDMSGVKSLGDEGQPNLEAIIALKPDLIIATKTRHEKIVPQLEAIAPTVVTEDLADWKDNLRLAGEALGKQEQAESIMKEWNSRVADFKKKMGTKLETTTVSVIRVQRDNSVKVYLKGFPGLFMRELGLGIPKAQQVTFSGSGLDITSKEHIPQFDADYIFDITTPLPGQENVPKLQEEWTSHPLWKSLNAVKNGKVIKADPITWNFGAGPLAAKAMLNDMFRYFGLE</sequence>
<evidence type="ECO:0000256" key="5">
    <source>
        <dbReference type="SAM" id="MobiDB-lite"/>
    </source>
</evidence>
<keyword evidence="4" id="KW-0732">Signal</keyword>
<feature type="region of interest" description="Disordered" evidence="5">
    <location>
        <begin position="55"/>
        <end position="88"/>
    </location>
</feature>
<evidence type="ECO:0000256" key="3">
    <source>
        <dbReference type="ARBA" id="ARBA00022448"/>
    </source>
</evidence>
<proteinExistence type="inferred from homology"/>
<dbReference type="PROSITE" id="PS50983">
    <property type="entry name" value="FE_B12_PBP"/>
    <property type="match status" value="1"/>
</dbReference>
<dbReference type="InterPro" id="IPR051313">
    <property type="entry name" value="Bact_iron-sidero_bind"/>
</dbReference>
<dbReference type="SUPFAM" id="SSF53807">
    <property type="entry name" value="Helical backbone' metal receptor"/>
    <property type="match status" value="1"/>
</dbReference>
<reference evidence="7 8" key="1">
    <citation type="submission" date="2019-05" db="EMBL/GenBank/DDBJ databases">
        <title>We sequenced the genome of Paenibacillus hemerocallicola KCTC 33185 for further insight into its adaptation and study the phylogeny of Paenibacillus.</title>
        <authorList>
            <person name="Narsing Rao M.P."/>
        </authorList>
    </citation>
    <scope>NUCLEOTIDE SEQUENCE [LARGE SCALE GENOMIC DNA]</scope>
    <source>
        <strain evidence="7 8">KCTC 33185</strain>
    </source>
</reference>
<dbReference type="Proteomes" id="UP000307943">
    <property type="component" value="Unassembled WGS sequence"/>
</dbReference>
<dbReference type="InterPro" id="IPR002491">
    <property type="entry name" value="ABC_transptr_periplasmic_BD"/>
</dbReference>
<feature type="compositionally biased region" description="Low complexity" evidence="5">
    <location>
        <begin position="58"/>
        <end position="85"/>
    </location>
</feature>
<dbReference type="PANTHER" id="PTHR30532">
    <property type="entry name" value="IRON III DICITRATE-BINDING PERIPLASMIC PROTEIN"/>
    <property type="match status" value="1"/>
</dbReference>
<evidence type="ECO:0000256" key="4">
    <source>
        <dbReference type="ARBA" id="ARBA00022729"/>
    </source>
</evidence>